<dbReference type="Pfam" id="PF00950">
    <property type="entry name" value="ABC-3"/>
    <property type="match status" value="1"/>
</dbReference>
<gene>
    <name evidence="8" type="ORF">OMM_03231</name>
</gene>
<feature type="transmembrane region" description="Helical" evidence="7">
    <location>
        <begin position="132"/>
        <end position="153"/>
    </location>
</feature>
<feature type="transmembrane region" description="Helical" evidence="7">
    <location>
        <begin position="6"/>
        <end position="26"/>
    </location>
</feature>
<evidence type="ECO:0000256" key="6">
    <source>
        <dbReference type="RuleBase" id="RU003943"/>
    </source>
</evidence>
<keyword evidence="6" id="KW-0813">Transport</keyword>
<evidence type="ECO:0000256" key="5">
    <source>
        <dbReference type="ARBA" id="ARBA00023136"/>
    </source>
</evidence>
<feature type="transmembrane region" description="Helical" evidence="7">
    <location>
        <begin position="184"/>
        <end position="214"/>
    </location>
</feature>
<comment type="subcellular location">
    <subcellularLocation>
        <location evidence="6">Cell membrane</location>
        <topology evidence="6">Multi-pass membrane protein</topology>
    </subcellularLocation>
    <subcellularLocation>
        <location evidence="1">Membrane</location>
        <topology evidence="1">Multi-pass membrane protein</topology>
    </subcellularLocation>
</comment>
<evidence type="ECO:0008006" key="10">
    <source>
        <dbReference type="Google" id="ProtNLM"/>
    </source>
</evidence>
<comment type="similarity">
    <text evidence="2 6">Belongs to the ABC-3 integral membrane protein family.</text>
</comment>
<feature type="transmembrane region" description="Helical" evidence="7">
    <location>
        <begin position="65"/>
        <end position="85"/>
    </location>
</feature>
<keyword evidence="4 7" id="KW-1133">Transmembrane helix</keyword>
<dbReference type="PANTHER" id="PTHR30477">
    <property type="entry name" value="ABC-TRANSPORTER METAL-BINDING PROTEIN"/>
    <property type="match status" value="1"/>
</dbReference>
<keyword evidence="5 7" id="KW-0472">Membrane</keyword>
<feature type="transmembrane region" description="Helical" evidence="7">
    <location>
        <begin position="226"/>
        <end position="247"/>
    </location>
</feature>
<dbReference type="GO" id="GO:0055085">
    <property type="term" value="P:transmembrane transport"/>
    <property type="evidence" value="ECO:0007669"/>
    <property type="project" value="InterPro"/>
</dbReference>
<evidence type="ECO:0000256" key="2">
    <source>
        <dbReference type="ARBA" id="ARBA00008034"/>
    </source>
</evidence>
<name>A0A1V1P6N2_9BACT</name>
<protein>
    <recommendedName>
        <fullName evidence="10">Zinc transport system permease protein</fullName>
    </recommendedName>
</protein>
<evidence type="ECO:0000256" key="7">
    <source>
        <dbReference type="SAM" id="Phobius"/>
    </source>
</evidence>
<sequence length="271" mass="29999">MNEFLQVLSFSIFPILTSIIYATVIPPMGAMLYLKNEIMLSIALPSFGSAVVAFCILIGVPENTIFQYVLVILFIFVMLNLLSIVYEKAGSLKKRELLLAAVFVSGNAFTYLFMAISPHVNANIAHLLSGEVLAIHSSNCLMMFLASGLLLALAYPHRGIIYAFCLDEEGFMISVRHYKWWIVAYRFILACWMTSSILLIGPLLTTTLLILPPLFSEKANGMDRFFARNILIGVSSVTLGFITALVIDFPPTYVISIMFLIVGGGILFSSR</sequence>
<evidence type="ECO:0000313" key="9">
    <source>
        <dbReference type="Proteomes" id="UP000189670"/>
    </source>
</evidence>
<dbReference type="InterPro" id="IPR037294">
    <property type="entry name" value="ABC_BtuC-like"/>
</dbReference>
<keyword evidence="3 6" id="KW-0812">Transmembrane</keyword>
<evidence type="ECO:0000256" key="4">
    <source>
        <dbReference type="ARBA" id="ARBA00022989"/>
    </source>
</evidence>
<dbReference type="AlphaFoldDB" id="A0A1V1P6N2"/>
<dbReference type="GO" id="GO:0043190">
    <property type="term" value="C:ATP-binding cassette (ABC) transporter complex"/>
    <property type="evidence" value="ECO:0007669"/>
    <property type="project" value="InterPro"/>
</dbReference>
<dbReference type="EMBL" id="ATBP01000422">
    <property type="protein sequence ID" value="ETR70444.1"/>
    <property type="molecule type" value="Genomic_DNA"/>
</dbReference>
<feature type="transmembrane region" description="Helical" evidence="7">
    <location>
        <begin position="97"/>
        <end position="120"/>
    </location>
</feature>
<dbReference type="GO" id="GO:0010043">
    <property type="term" value="P:response to zinc ion"/>
    <property type="evidence" value="ECO:0007669"/>
    <property type="project" value="TreeGrafter"/>
</dbReference>
<proteinExistence type="inferred from homology"/>
<feature type="transmembrane region" description="Helical" evidence="7">
    <location>
        <begin position="253"/>
        <end position="270"/>
    </location>
</feature>
<reference evidence="9" key="1">
    <citation type="submission" date="2012-11" db="EMBL/GenBank/DDBJ databases">
        <authorList>
            <person name="Lucero-Rivera Y.E."/>
            <person name="Tovar-Ramirez D."/>
        </authorList>
    </citation>
    <scope>NUCLEOTIDE SEQUENCE [LARGE SCALE GENOMIC DNA]</scope>
    <source>
        <strain evidence="9">Araruama</strain>
    </source>
</reference>
<feature type="transmembrane region" description="Helical" evidence="7">
    <location>
        <begin position="38"/>
        <end position="59"/>
    </location>
</feature>
<dbReference type="PANTHER" id="PTHR30477:SF19">
    <property type="entry name" value="METAL ABC TRANSPORTER PERMEASE"/>
    <property type="match status" value="1"/>
</dbReference>
<organism evidence="8 9">
    <name type="scientific">Candidatus Magnetoglobus multicellularis str. Araruama</name>
    <dbReference type="NCBI Taxonomy" id="890399"/>
    <lineage>
        <taxon>Bacteria</taxon>
        <taxon>Pseudomonadati</taxon>
        <taxon>Thermodesulfobacteriota</taxon>
        <taxon>Desulfobacteria</taxon>
        <taxon>Desulfobacterales</taxon>
        <taxon>Desulfobacteraceae</taxon>
        <taxon>Candidatus Magnetoglobus</taxon>
    </lineage>
</organism>
<accession>A0A1V1P6N2</accession>
<dbReference type="InterPro" id="IPR001626">
    <property type="entry name" value="ABC_TroCD"/>
</dbReference>
<evidence type="ECO:0000313" key="8">
    <source>
        <dbReference type="EMBL" id="ETR70444.1"/>
    </source>
</evidence>
<dbReference type="SUPFAM" id="SSF81345">
    <property type="entry name" value="ABC transporter involved in vitamin B12 uptake, BtuC"/>
    <property type="match status" value="1"/>
</dbReference>
<dbReference type="Proteomes" id="UP000189670">
    <property type="component" value="Unassembled WGS sequence"/>
</dbReference>
<evidence type="ECO:0000256" key="3">
    <source>
        <dbReference type="ARBA" id="ARBA00022692"/>
    </source>
</evidence>
<evidence type="ECO:0000256" key="1">
    <source>
        <dbReference type="ARBA" id="ARBA00004141"/>
    </source>
</evidence>
<comment type="caution">
    <text evidence="8">The sequence shown here is derived from an EMBL/GenBank/DDBJ whole genome shotgun (WGS) entry which is preliminary data.</text>
</comment>